<dbReference type="RefSeq" id="WP_035715179.1">
    <property type="nucleotide sequence ID" value="NZ_JGYG01000031.1"/>
</dbReference>
<dbReference type="EMBL" id="JGYG01000031">
    <property type="protein sequence ID" value="KFI25063.1"/>
    <property type="molecule type" value="Genomic_DNA"/>
</dbReference>
<comment type="similarity">
    <text evidence="2">Belongs to the histone-like protein H-NS family.</text>
</comment>
<dbReference type="SUPFAM" id="SSF81273">
    <property type="entry name" value="H-NS histone-like proteins"/>
    <property type="match status" value="1"/>
</dbReference>
<dbReference type="InterPro" id="IPR037150">
    <property type="entry name" value="H-NS_C_dom_sf"/>
</dbReference>
<organism evidence="7 8">
    <name type="scientific">Haematobacter massiliensis</name>
    <dbReference type="NCBI Taxonomy" id="195105"/>
    <lineage>
        <taxon>Bacteria</taxon>
        <taxon>Pseudomonadati</taxon>
        <taxon>Pseudomonadota</taxon>
        <taxon>Alphaproteobacteria</taxon>
        <taxon>Rhodobacterales</taxon>
        <taxon>Paracoccaceae</taxon>
        <taxon>Haematobacter</taxon>
    </lineage>
</organism>
<gene>
    <name evidence="7" type="ORF">CN97_11430</name>
</gene>
<evidence type="ECO:0000256" key="2">
    <source>
        <dbReference type="ARBA" id="ARBA00010610"/>
    </source>
</evidence>
<dbReference type="GO" id="GO:0000976">
    <property type="term" value="F:transcription cis-regulatory region binding"/>
    <property type="evidence" value="ECO:0007669"/>
    <property type="project" value="TreeGrafter"/>
</dbReference>
<dbReference type="eggNOG" id="COG2916">
    <property type="taxonomic scope" value="Bacteria"/>
</dbReference>
<evidence type="ECO:0000313" key="8">
    <source>
        <dbReference type="Proteomes" id="UP000028826"/>
    </source>
</evidence>
<keyword evidence="8" id="KW-1185">Reference proteome</keyword>
<dbReference type="SMART" id="SM00528">
    <property type="entry name" value="HNS"/>
    <property type="match status" value="1"/>
</dbReference>
<dbReference type="Pfam" id="PF00816">
    <property type="entry name" value="Histone_HNS"/>
    <property type="match status" value="1"/>
</dbReference>
<feature type="domain" description="DNA-binding protein H-NS-like C-terminal" evidence="6">
    <location>
        <begin position="62"/>
        <end position="107"/>
    </location>
</feature>
<dbReference type="AlphaFoldDB" id="A0A086XSR3"/>
<dbReference type="InterPro" id="IPR027444">
    <property type="entry name" value="H-NS_C_dom"/>
</dbReference>
<dbReference type="Proteomes" id="UP000028826">
    <property type="component" value="Unassembled WGS sequence"/>
</dbReference>
<dbReference type="GO" id="GO:0005829">
    <property type="term" value="C:cytosol"/>
    <property type="evidence" value="ECO:0007669"/>
    <property type="project" value="TreeGrafter"/>
</dbReference>
<keyword evidence="4" id="KW-0238">DNA-binding</keyword>
<dbReference type="GO" id="GO:0009295">
    <property type="term" value="C:nucleoid"/>
    <property type="evidence" value="ECO:0007669"/>
    <property type="project" value="UniProtKB-SubCell"/>
</dbReference>
<dbReference type="GO" id="GO:0032993">
    <property type="term" value="C:protein-DNA complex"/>
    <property type="evidence" value="ECO:0007669"/>
    <property type="project" value="TreeGrafter"/>
</dbReference>
<reference evidence="7 8" key="1">
    <citation type="submission" date="2014-03" db="EMBL/GenBank/DDBJ databases">
        <title>Genome of Haematobacter massiliensis CCUG 47968.</title>
        <authorList>
            <person name="Wang D."/>
            <person name="Wang G."/>
        </authorList>
    </citation>
    <scope>NUCLEOTIDE SEQUENCE [LARGE SCALE GENOMIC DNA]</scope>
    <source>
        <strain evidence="7 8">CCUG 47968</strain>
    </source>
</reference>
<comment type="caution">
    <text evidence="7">The sequence shown here is derived from an EMBL/GenBank/DDBJ whole genome shotgun (WGS) entry which is preliminary data.</text>
</comment>
<evidence type="ECO:0000256" key="1">
    <source>
        <dbReference type="ARBA" id="ARBA00004453"/>
    </source>
</evidence>
<dbReference type="GO" id="GO:0003680">
    <property type="term" value="F:minor groove of adenine-thymine-rich DNA binding"/>
    <property type="evidence" value="ECO:0007669"/>
    <property type="project" value="TreeGrafter"/>
</dbReference>
<evidence type="ECO:0000259" key="6">
    <source>
        <dbReference type="SMART" id="SM00528"/>
    </source>
</evidence>
<proteinExistence type="inferred from homology"/>
<protein>
    <submittedName>
        <fullName evidence="7">Trans-acting regulatory protein HvrA</fullName>
    </submittedName>
</protein>
<dbReference type="PANTHER" id="PTHR38097:SF2">
    <property type="entry name" value="DNA-BINDING PROTEIN STPA"/>
    <property type="match status" value="1"/>
</dbReference>
<evidence type="ECO:0000313" key="7">
    <source>
        <dbReference type="EMBL" id="KFI25063.1"/>
    </source>
</evidence>
<evidence type="ECO:0000256" key="5">
    <source>
        <dbReference type="SAM" id="MobiDB-lite"/>
    </source>
</evidence>
<sequence>MMDQLDSMDLNELKALKKQVEKAIDSFETRRKKTALEALEATAKEQGFSLSELLDAASSTTKARGQAAAPKFANPHNPDETWSGRGRKPRWFIEAIEAGKTTDDLAI</sequence>
<keyword evidence="3" id="KW-0963">Cytoplasm</keyword>
<dbReference type="PANTHER" id="PTHR38097">
    <property type="match status" value="1"/>
</dbReference>
<feature type="region of interest" description="Disordered" evidence="5">
    <location>
        <begin position="61"/>
        <end position="86"/>
    </location>
</feature>
<comment type="subcellular location">
    <subcellularLocation>
        <location evidence="1">Cytoplasm</location>
        <location evidence="1">Nucleoid</location>
    </subcellularLocation>
</comment>
<dbReference type="Gene3D" id="4.10.430.10">
    <property type="entry name" value="Histone-like protein H-NS, C-terminal domain"/>
    <property type="match status" value="1"/>
</dbReference>
<evidence type="ECO:0000256" key="3">
    <source>
        <dbReference type="ARBA" id="ARBA00022490"/>
    </source>
</evidence>
<name>A0A086XSR3_9RHOB</name>
<dbReference type="GO" id="GO:0001217">
    <property type="term" value="F:DNA-binding transcription repressor activity"/>
    <property type="evidence" value="ECO:0007669"/>
    <property type="project" value="TreeGrafter"/>
</dbReference>
<dbReference type="STRING" id="195105.CN97_11430"/>
<dbReference type="GO" id="GO:0003681">
    <property type="term" value="F:bent DNA binding"/>
    <property type="evidence" value="ECO:0007669"/>
    <property type="project" value="TreeGrafter"/>
</dbReference>
<evidence type="ECO:0000256" key="4">
    <source>
        <dbReference type="ARBA" id="ARBA00023125"/>
    </source>
</evidence>
<accession>A0A086XSR3</accession>